<proteinExistence type="predicted"/>
<evidence type="ECO:0000313" key="1">
    <source>
        <dbReference type="EMBL" id="KAH0460141.1"/>
    </source>
</evidence>
<accession>A0AAV7GTT2</accession>
<dbReference type="AlphaFoldDB" id="A0AAV7GTT2"/>
<dbReference type="Proteomes" id="UP000775213">
    <property type="component" value="Unassembled WGS sequence"/>
</dbReference>
<protein>
    <submittedName>
        <fullName evidence="1">Uncharacterized protein</fullName>
    </submittedName>
</protein>
<sequence length="180" mass="19642">MVRLVFLPYTRVKRMICTSVSLRASTRVSSGFAPLRHSSPSFGSRHACSHANPSQKIWVGRWCTYKRGSCTSASLRPSGFNTCRLARMSGSLVRVSRRGCIPKQPDSPTTPRVVTGFGPNGALTLPSAPFQGTWARSVAEDASPDYNSSYCMAARFQCWAYPGSLAVTRGILISFFSSAY</sequence>
<gene>
    <name evidence="1" type="ORF">IEQ34_010804</name>
</gene>
<reference evidence="1 2" key="1">
    <citation type="journal article" date="2021" name="Hortic Res">
        <title>Chromosome-scale assembly of the Dendrobium chrysotoxum genome enhances the understanding of orchid evolution.</title>
        <authorList>
            <person name="Zhang Y."/>
            <person name="Zhang G.Q."/>
            <person name="Zhang D."/>
            <person name="Liu X.D."/>
            <person name="Xu X.Y."/>
            <person name="Sun W.H."/>
            <person name="Yu X."/>
            <person name="Zhu X."/>
            <person name="Wang Z.W."/>
            <person name="Zhao X."/>
            <person name="Zhong W.Y."/>
            <person name="Chen H."/>
            <person name="Yin W.L."/>
            <person name="Huang T."/>
            <person name="Niu S.C."/>
            <person name="Liu Z.J."/>
        </authorList>
    </citation>
    <scope>NUCLEOTIDE SEQUENCE [LARGE SCALE GENOMIC DNA]</scope>
    <source>
        <strain evidence="1">Lindl</strain>
    </source>
</reference>
<dbReference type="PANTHER" id="PTHR33205:SF1">
    <property type="entry name" value="TRANSMEMBRANE PROTEIN"/>
    <property type="match status" value="1"/>
</dbReference>
<keyword evidence="2" id="KW-1185">Reference proteome</keyword>
<name>A0AAV7GTT2_DENCH</name>
<organism evidence="1 2">
    <name type="scientific">Dendrobium chrysotoxum</name>
    <name type="common">Orchid</name>
    <dbReference type="NCBI Taxonomy" id="161865"/>
    <lineage>
        <taxon>Eukaryota</taxon>
        <taxon>Viridiplantae</taxon>
        <taxon>Streptophyta</taxon>
        <taxon>Embryophyta</taxon>
        <taxon>Tracheophyta</taxon>
        <taxon>Spermatophyta</taxon>
        <taxon>Magnoliopsida</taxon>
        <taxon>Liliopsida</taxon>
        <taxon>Asparagales</taxon>
        <taxon>Orchidaceae</taxon>
        <taxon>Epidendroideae</taxon>
        <taxon>Malaxideae</taxon>
        <taxon>Dendrobiinae</taxon>
        <taxon>Dendrobium</taxon>
    </lineage>
</organism>
<comment type="caution">
    <text evidence="1">The sequence shown here is derived from an EMBL/GenBank/DDBJ whole genome shotgun (WGS) entry which is preliminary data.</text>
</comment>
<dbReference type="PANTHER" id="PTHR33205">
    <property type="entry name" value="TRANSMEMBRANE PROTEIN"/>
    <property type="match status" value="1"/>
</dbReference>
<evidence type="ECO:0000313" key="2">
    <source>
        <dbReference type="Proteomes" id="UP000775213"/>
    </source>
</evidence>
<dbReference type="EMBL" id="JAGFBR010000010">
    <property type="protein sequence ID" value="KAH0460141.1"/>
    <property type="molecule type" value="Genomic_DNA"/>
</dbReference>